<dbReference type="InterPro" id="IPR002893">
    <property type="entry name" value="Znf_MYND"/>
</dbReference>
<dbReference type="EMBL" id="ML976017">
    <property type="protein sequence ID" value="KAF1944380.1"/>
    <property type="molecule type" value="Genomic_DNA"/>
</dbReference>
<dbReference type="GO" id="GO:0008270">
    <property type="term" value="F:zinc ion binding"/>
    <property type="evidence" value="ECO:0007669"/>
    <property type="project" value="UniProtKB-KW"/>
</dbReference>
<reference evidence="6" key="1">
    <citation type="journal article" date="2020" name="Stud. Mycol.">
        <title>101 Dothideomycetes genomes: a test case for predicting lifestyles and emergence of pathogens.</title>
        <authorList>
            <person name="Haridas S."/>
            <person name="Albert R."/>
            <person name="Binder M."/>
            <person name="Bloem J."/>
            <person name="Labutti K."/>
            <person name="Salamov A."/>
            <person name="Andreopoulos B."/>
            <person name="Baker S."/>
            <person name="Barry K."/>
            <person name="Bills G."/>
            <person name="Bluhm B."/>
            <person name="Cannon C."/>
            <person name="Castanera R."/>
            <person name="Culley D."/>
            <person name="Daum C."/>
            <person name="Ezra D."/>
            <person name="Gonzalez J."/>
            <person name="Henrissat B."/>
            <person name="Kuo A."/>
            <person name="Liang C."/>
            <person name="Lipzen A."/>
            <person name="Lutzoni F."/>
            <person name="Magnuson J."/>
            <person name="Mondo S."/>
            <person name="Nolan M."/>
            <person name="Ohm R."/>
            <person name="Pangilinan J."/>
            <person name="Park H.-J."/>
            <person name="Ramirez L."/>
            <person name="Alfaro M."/>
            <person name="Sun H."/>
            <person name="Tritt A."/>
            <person name="Yoshinaga Y."/>
            <person name="Zwiers L.-H."/>
            <person name="Turgeon B."/>
            <person name="Goodwin S."/>
            <person name="Spatafora J."/>
            <person name="Crous P."/>
            <person name="Grigoriev I."/>
        </authorList>
    </citation>
    <scope>NUCLEOTIDE SEQUENCE</scope>
    <source>
        <strain evidence="6">CBS 161.51</strain>
    </source>
</reference>
<accession>A0A6A5SWU9</accession>
<evidence type="ECO:0000259" key="5">
    <source>
        <dbReference type="PROSITE" id="PS50865"/>
    </source>
</evidence>
<evidence type="ECO:0000256" key="2">
    <source>
        <dbReference type="ARBA" id="ARBA00022771"/>
    </source>
</evidence>
<keyword evidence="2 4" id="KW-0863">Zinc-finger</keyword>
<evidence type="ECO:0000256" key="3">
    <source>
        <dbReference type="ARBA" id="ARBA00022833"/>
    </source>
</evidence>
<gene>
    <name evidence="6" type="ORF">EJ02DRAFT_432461</name>
</gene>
<evidence type="ECO:0000256" key="1">
    <source>
        <dbReference type="ARBA" id="ARBA00022723"/>
    </source>
</evidence>
<protein>
    <recommendedName>
        <fullName evidence="5">MYND-type domain-containing protein</fullName>
    </recommendedName>
</protein>
<dbReference type="AlphaFoldDB" id="A0A6A5SWU9"/>
<keyword evidence="1" id="KW-0479">Metal-binding</keyword>
<dbReference type="Proteomes" id="UP000800038">
    <property type="component" value="Unassembled WGS sequence"/>
</dbReference>
<organism evidence="6 7">
    <name type="scientific">Clathrospora elynae</name>
    <dbReference type="NCBI Taxonomy" id="706981"/>
    <lineage>
        <taxon>Eukaryota</taxon>
        <taxon>Fungi</taxon>
        <taxon>Dikarya</taxon>
        <taxon>Ascomycota</taxon>
        <taxon>Pezizomycotina</taxon>
        <taxon>Dothideomycetes</taxon>
        <taxon>Pleosporomycetidae</taxon>
        <taxon>Pleosporales</taxon>
        <taxon>Diademaceae</taxon>
        <taxon>Clathrospora</taxon>
    </lineage>
</organism>
<dbReference type="PROSITE" id="PS01360">
    <property type="entry name" value="ZF_MYND_1"/>
    <property type="match status" value="1"/>
</dbReference>
<proteinExistence type="predicted"/>
<keyword evidence="7" id="KW-1185">Reference proteome</keyword>
<evidence type="ECO:0000313" key="6">
    <source>
        <dbReference type="EMBL" id="KAF1944380.1"/>
    </source>
</evidence>
<dbReference type="Pfam" id="PF01753">
    <property type="entry name" value="zf-MYND"/>
    <property type="match status" value="1"/>
</dbReference>
<dbReference type="Gene3D" id="6.10.140.2220">
    <property type="match status" value="1"/>
</dbReference>
<keyword evidence="3" id="KW-0862">Zinc</keyword>
<evidence type="ECO:0000256" key="4">
    <source>
        <dbReference type="PROSITE-ProRule" id="PRU00134"/>
    </source>
</evidence>
<name>A0A6A5SWU9_9PLEO</name>
<evidence type="ECO:0000313" key="7">
    <source>
        <dbReference type="Proteomes" id="UP000800038"/>
    </source>
</evidence>
<sequence length="307" mass="34622">METQITHLANFRLPDYPTAKLHLDASPLSIIDTEIFTEESDTGNLTPAIGIATVLYKWCPNALTAFLDLDAWFSMTWTLGINEDTAEGSKIEIGRIGNQITFGSLDSTGDNWTLMLTYNIVSEGEERGKWIPNPKESMLGEQDVTDLGEIERLGRAWVKELVLKKRWETGKKMRHRFFVEYAPMDVWGDGIPMNPHWLYRSLNLTRCTTCDKREEVELQRCGRCGTATYCSDTCQRRDWAVHKDVCNMSMEDRGQAIKITEKGGLIGWDENKTYAQGEGEMSGNLNMGEGVMKRIKAANGDSTEKSG</sequence>
<dbReference type="SUPFAM" id="SSF144232">
    <property type="entry name" value="HIT/MYND zinc finger-like"/>
    <property type="match status" value="1"/>
</dbReference>
<dbReference type="OrthoDB" id="432970at2759"/>
<dbReference type="PROSITE" id="PS50865">
    <property type="entry name" value="ZF_MYND_2"/>
    <property type="match status" value="1"/>
</dbReference>
<feature type="domain" description="MYND-type" evidence="5">
    <location>
        <begin position="207"/>
        <end position="246"/>
    </location>
</feature>